<proteinExistence type="predicted"/>
<sequence length="63" mass="7331">MQDEQNTTANIIYNLAHLGISIKDTKYFDIEVYAKLIELEVKTMSNETPIRRATQKDIDLFLL</sequence>
<accession>A0A449BER2</accession>
<reference evidence="1 2" key="1">
    <citation type="submission" date="2019-01" db="EMBL/GenBank/DDBJ databases">
        <authorList>
            <consortium name="Pathogen Informatics"/>
        </authorList>
    </citation>
    <scope>NUCLEOTIDE SEQUENCE [LARGE SCALE GENOMIC DNA]</scope>
    <source>
        <strain evidence="1 2">NCTC10138</strain>
    </source>
</reference>
<dbReference type="Proteomes" id="UP000289841">
    <property type="component" value="Chromosome"/>
</dbReference>
<dbReference type="STRING" id="1278311.GCA_000428705_00020"/>
<protein>
    <submittedName>
        <fullName evidence="1">Uncharacterized protein</fullName>
    </submittedName>
</protein>
<dbReference type="AlphaFoldDB" id="A0A449BER2"/>
<evidence type="ECO:0000313" key="1">
    <source>
        <dbReference type="EMBL" id="VEU80941.1"/>
    </source>
</evidence>
<dbReference type="KEGG" id="aaxa:NCTC10138_01329"/>
<gene>
    <name evidence="1" type="ORF">NCTC10138_01329</name>
</gene>
<dbReference type="OrthoDB" id="9953673at2"/>
<dbReference type="RefSeq" id="WP_026389872.1">
    <property type="nucleotide sequence ID" value="NZ_LR215048.1"/>
</dbReference>
<keyword evidence="2" id="KW-1185">Reference proteome</keyword>
<dbReference type="EMBL" id="LR215048">
    <property type="protein sequence ID" value="VEU80941.1"/>
    <property type="molecule type" value="Genomic_DNA"/>
</dbReference>
<organism evidence="1 2">
    <name type="scientific">Haploplasma axanthum</name>
    <name type="common">Acholeplasma axanthum</name>
    <dbReference type="NCBI Taxonomy" id="29552"/>
    <lineage>
        <taxon>Bacteria</taxon>
        <taxon>Bacillati</taxon>
        <taxon>Mycoplasmatota</taxon>
        <taxon>Mollicutes</taxon>
        <taxon>Acholeplasmatales</taxon>
        <taxon>Acholeplasmataceae</taxon>
        <taxon>Haploplasma</taxon>
    </lineage>
</organism>
<evidence type="ECO:0000313" key="2">
    <source>
        <dbReference type="Proteomes" id="UP000289841"/>
    </source>
</evidence>
<name>A0A449BER2_HAPAX</name>